<dbReference type="EMBL" id="BPLQ01004536">
    <property type="protein sequence ID" value="GIY08599.1"/>
    <property type="molecule type" value="Genomic_DNA"/>
</dbReference>
<evidence type="ECO:0000256" key="1">
    <source>
        <dbReference type="SAM" id="MobiDB-lite"/>
    </source>
</evidence>
<organism evidence="2 3">
    <name type="scientific">Caerostris darwini</name>
    <dbReference type="NCBI Taxonomy" id="1538125"/>
    <lineage>
        <taxon>Eukaryota</taxon>
        <taxon>Metazoa</taxon>
        <taxon>Ecdysozoa</taxon>
        <taxon>Arthropoda</taxon>
        <taxon>Chelicerata</taxon>
        <taxon>Arachnida</taxon>
        <taxon>Araneae</taxon>
        <taxon>Araneomorphae</taxon>
        <taxon>Entelegynae</taxon>
        <taxon>Araneoidea</taxon>
        <taxon>Araneidae</taxon>
        <taxon>Caerostris</taxon>
    </lineage>
</organism>
<evidence type="ECO:0000313" key="2">
    <source>
        <dbReference type="EMBL" id="GIY08599.1"/>
    </source>
</evidence>
<gene>
    <name evidence="2" type="ORF">CDAR_433081</name>
</gene>
<keyword evidence="3" id="KW-1185">Reference proteome</keyword>
<protein>
    <submittedName>
        <fullName evidence="2">Uncharacterized protein</fullName>
    </submittedName>
</protein>
<proteinExistence type="predicted"/>
<comment type="caution">
    <text evidence="2">The sequence shown here is derived from an EMBL/GenBank/DDBJ whole genome shotgun (WGS) entry which is preliminary data.</text>
</comment>
<dbReference type="AlphaFoldDB" id="A0AAV4QGY1"/>
<dbReference type="Proteomes" id="UP001054837">
    <property type="component" value="Unassembled WGS sequence"/>
</dbReference>
<feature type="compositionally biased region" description="Polar residues" evidence="1">
    <location>
        <begin position="38"/>
        <end position="47"/>
    </location>
</feature>
<accession>A0AAV4QGY1</accession>
<reference evidence="2 3" key="1">
    <citation type="submission" date="2021-06" db="EMBL/GenBank/DDBJ databases">
        <title>Caerostris darwini draft genome.</title>
        <authorList>
            <person name="Kono N."/>
            <person name="Arakawa K."/>
        </authorList>
    </citation>
    <scope>NUCLEOTIDE SEQUENCE [LARGE SCALE GENOMIC DNA]</scope>
</reference>
<sequence>MSGTGRLRSNDFPNTTYLNRHAHTTVRSPQGAVRPTPHTHQATTNSKEVNCRNAIGLSRTQLKLISSLCCRRNSSGVGHSAAVRPQDMLQ</sequence>
<feature type="region of interest" description="Disordered" evidence="1">
    <location>
        <begin position="1"/>
        <end position="47"/>
    </location>
</feature>
<evidence type="ECO:0000313" key="3">
    <source>
        <dbReference type="Proteomes" id="UP001054837"/>
    </source>
</evidence>
<name>A0AAV4QGY1_9ARAC</name>